<reference evidence="2 3" key="1">
    <citation type="journal article" date="2014" name="PLoS Genet.">
        <title>Phylogenetically driven sequencing of extremely halophilic archaea reveals strategies for static and dynamic osmo-response.</title>
        <authorList>
            <person name="Becker E.A."/>
            <person name="Seitzer P.M."/>
            <person name="Tritt A."/>
            <person name="Larsen D."/>
            <person name="Krusor M."/>
            <person name="Yao A.I."/>
            <person name="Wu D."/>
            <person name="Madern D."/>
            <person name="Eisen J.A."/>
            <person name="Darling A.E."/>
            <person name="Facciotti M.T."/>
        </authorList>
    </citation>
    <scope>NUCLEOTIDE SEQUENCE [LARGE SCALE GENOMIC DNA]</scope>
    <source>
        <strain evidence="2 3">JCM 14663</strain>
    </source>
</reference>
<dbReference type="RefSeq" id="WP_008457049.1">
    <property type="nucleotide sequence ID" value="NZ_AOIJ01000058.1"/>
</dbReference>
<keyword evidence="1" id="KW-0812">Transmembrane</keyword>
<evidence type="ECO:0000256" key="1">
    <source>
        <dbReference type="SAM" id="Phobius"/>
    </source>
</evidence>
<sequence>MDPDTSLKRPAIAGLLCVVVFLPTTYLALNAYVVLTISVGPMHLLSRVINAALVIGSLTAFCGGVLSQLYFRNGAPDGG</sequence>
<gene>
    <name evidence="2" type="ORF">C486_14207</name>
</gene>
<feature type="transmembrane region" description="Helical" evidence="1">
    <location>
        <begin position="47"/>
        <end position="71"/>
    </location>
</feature>
<dbReference type="EMBL" id="AOIJ01000058">
    <property type="protein sequence ID" value="ELY78027.1"/>
    <property type="molecule type" value="Genomic_DNA"/>
</dbReference>
<dbReference type="AlphaFoldDB" id="L9YX42"/>
<dbReference type="Proteomes" id="UP000011592">
    <property type="component" value="Unassembled WGS sequence"/>
</dbReference>
<keyword evidence="1" id="KW-0472">Membrane</keyword>
<protein>
    <submittedName>
        <fullName evidence="2">Uncharacterized protein</fullName>
    </submittedName>
</protein>
<proteinExistence type="predicted"/>
<keyword evidence="1" id="KW-1133">Transmembrane helix</keyword>
<comment type="caution">
    <text evidence="2">The sequence shown here is derived from an EMBL/GenBank/DDBJ whole genome shotgun (WGS) entry which is preliminary data.</text>
</comment>
<feature type="transmembrane region" description="Helical" evidence="1">
    <location>
        <begin position="12"/>
        <end position="35"/>
    </location>
</feature>
<evidence type="ECO:0000313" key="3">
    <source>
        <dbReference type="Proteomes" id="UP000011592"/>
    </source>
</evidence>
<organism evidence="2 3">
    <name type="scientific">Natrinema gari JCM 14663</name>
    <dbReference type="NCBI Taxonomy" id="1230459"/>
    <lineage>
        <taxon>Archaea</taxon>
        <taxon>Methanobacteriati</taxon>
        <taxon>Methanobacteriota</taxon>
        <taxon>Stenosarchaea group</taxon>
        <taxon>Halobacteria</taxon>
        <taxon>Halobacteriales</taxon>
        <taxon>Natrialbaceae</taxon>
        <taxon>Natrinema</taxon>
    </lineage>
</organism>
<accession>L9YX42</accession>
<name>L9YX42_9EURY</name>
<keyword evidence="3" id="KW-1185">Reference proteome</keyword>
<evidence type="ECO:0000313" key="2">
    <source>
        <dbReference type="EMBL" id="ELY78027.1"/>
    </source>
</evidence>